<feature type="domain" description="Insertion element IS402-like" evidence="2">
    <location>
        <begin position="12"/>
        <end position="78"/>
    </location>
</feature>
<dbReference type="PANTHER" id="PTHR30007:SF0">
    <property type="entry name" value="TRANSPOSASE"/>
    <property type="match status" value="1"/>
</dbReference>
<organism evidence="3">
    <name type="scientific">Xanthomonas campestris pv. campestris</name>
    <dbReference type="NCBI Taxonomy" id="340"/>
    <lineage>
        <taxon>Bacteria</taxon>
        <taxon>Pseudomonadati</taxon>
        <taxon>Pseudomonadota</taxon>
        <taxon>Gammaproteobacteria</taxon>
        <taxon>Lysobacterales</taxon>
        <taxon>Lysobacteraceae</taxon>
        <taxon>Xanthomonas</taxon>
    </lineage>
</organism>
<feature type="domain" description="Transposase IS4-like" evidence="1">
    <location>
        <begin position="106"/>
        <end position="264"/>
    </location>
</feature>
<accession>Q9Z3F2</accession>
<proteinExistence type="predicted"/>
<protein>
    <submittedName>
        <fullName evidence="3">Putative transposase</fullName>
    </submittedName>
</protein>
<dbReference type="PANTHER" id="PTHR30007">
    <property type="entry name" value="PHP DOMAIN PROTEIN"/>
    <property type="match status" value="1"/>
</dbReference>
<reference evidence="3" key="1">
    <citation type="submission" date="1996-06" db="EMBL/GenBank/DDBJ databases">
        <authorList>
            <person name="Chen J.H."/>
            <person name="Hsieh Y.Y."/>
        </authorList>
    </citation>
    <scope>NUCLEOTIDE SEQUENCE</scope>
</reference>
<evidence type="ECO:0000259" key="1">
    <source>
        <dbReference type="Pfam" id="PF01609"/>
    </source>
</evidence>
<dbReference type="InterPro" id="IPR002559">
    <property type="entry name" value="Transposase_11"/>
</dbReference>
<dbReference type="AlphaFoldDB" id="Q9Z3F2"/>
<dbReference type="GO" id="GO:0003677">
    <property type="term" value="F:DNA binding"/>
    <property type="evidence" value="ECO:0007669"/>
    <property type="project" value="InterPro"/>
</dbReference>
<evidence type="ECO:0000313" key="3">
    <source>
        <dbReference type="EMBL" id="AAD00098.1"/>
    </source>
</evidence>
<dbReference type="Pfam" id="PF13340">
    <property type="entry name" value="DUF4096"/>
    <property type="match status" value="1"/>
</dbReference>
<dbReference type="GO" id="GO:0006313">
    <property type="term" value="P:DNA transposition"/>
    <property type="evidence" value="ECO:0007669"/>
    <property type="project" value="InterPro"/>
</dbReference>
<name>Q9Z3F2_XANCE</name>
<sequence>MRMRQKTYPSDMSREQFEHVLPILEQARKRTKPRRVDMYEVWCAVLYVLRTGCQWRALPSDFPKWRTVHSYFAKWSECNDEGVSLLEHDLKNQVGVARARQERNACTRFLIVDAQSVKNTDTAGQKGYDAGKKVSGIKRHIAVDTQGLPHAIAVTTAEVTDRKGALQALERCQSNLTHVQTLLCDSGYTGVRFADGVREILGEQLTVQIAKRSELHTFKVMPKRWIVERSFAWLEKNRRLWKNCERKLNTSLQFIHLAFLALLLRRS</sequence>
<dbReference type="InterPro" id="IPR025161">
    <property type="entry name" value="IS402-like_dom"/>
</dbReference>
<dbReference type="GO" id="GO:0004803">
    <property type="term" value="F:transposase activity"/>
    <property type="evidence" value="ECO:0007669"/>
    <property type="project" value="InterPro"/>
</dbReference>
<evidence type="ECO:0000259" key="2">
    <source>
        <dbReference type="Pfam" id="PF13340"/>
    </source>
</evidence>
<dbReference type="Pfam" id="PF01609">
    <property type="entry name" value="DDE_Tnp_1"/>
    <property type="match status" value="1"/>
</dbReference>
<dbReference type="NCBIfam" id="NF033580">
    <property type="entry name" value="transpos_IS5_3"/>
    <property type="match status" value="1"/>
</dbReference>
<dbReference type="EMBL" id="U62551">
    <property type="protein sequence ID" value="AAD00098.1"/>
    <property type="molecule type" value="Genomic_DNA"/>
</dbReference>